<gene>
    <name evidence="3" type="ORF">HYALB_00005826</name>
</gene>
<evidence type="ECO:0000256" key="1">
    <source>
        <dbReference type="SAM" id="MobiDB-lite"/>
    </source>
</evidence>
<reference evidence="3" key="1">
    <citation type="submission" date="2021-07" db="EMBL/GenBank/DDBJ databases">
        <authorList>
            <person name="Durling M."/>
        </authorList>
    </citation>
    <scope>NUCLEOTIDE SEQUENCE</scope>
</reference>
<feature type="compositionally biased region" description="Polar residues" evidence="1">
    <location>
        <begin position="135"/>
        <end position="153"/>
    </location>
</feature>
<keyword evidence="2" id="KW-0472">Membrane</keyword>
<evidence type="ECO:0000313" key="3">
    <source>
        <dbReference type="EMBL" id="CAG8974553.1"/>
    </source>
</evidence>
<feature type="region of interest" description="Disordered" evidence="1">
    <location>
        <begin position="1"/>
        <end position="22"/>
    </location>
</feature>
<keyword evidence="2" id="KW-1133">Transmembrane helix</keyword>
<evidence type="ECO:0000313" key="4">
    <source>
        <dbReference type="Proteomes" id="UP000701801"/>
    </source>
</evidence>
<feature type="region of interest" description="Disordered" evidence="1">
    <location>
        <begin position="93"/>
        <end position="155"/>
    </location>
</feature>
<proteinExistence type="predicted"/>
<evidence type="ECO:0000256" key="2">
    <source>
        <dbReference type="SAM" id="Phobius"/>
    </source>
</evidence>
<dbReference type="EMBL" id="CAJVRM010000108">
    <property type="protein sequence ID" value="CAG8974553.1"/>
    <property type="molecule type" value="Genomic_DNA"/>
</dbReference>
<keyword evidence="4" id="KW-1185">Reference proteome</keyword>
<accession>A0A9N9LIV5</accession>
<comment type="caution">
    <text evidence="3">The sequence shown here is derived from an EMBL/GenBank/DDBJ whole genome shotgun (WGS) entry which is preliminary data.</text>
</comment>
<name>A0A9N9LIV5_9HELO</name>
<keyword evidence="2" id="KW-0812">Transmembrane</keyword>
<dbReference type="OrthoDB" id="10543656at2759"/>
<dbReference type="Proteomes" id="UP000701801">
    <property type="component" value="Unassembled WGS sequence"/>
</dbReference>
<dbReference type="AlphaFoldDB" id="A0A9N9LIV5"/>
<protein>
    <submittedName>
        <fullName evidence="3">Uncharacterized protein</fullName>
    </submittedName>
</protein>
<feature type="transmembrane region" description="Helical" evidence="2">
    <location>
        <begin position="44"/>
        <end position="62"/>
    </location>
</feature>
<sequence length="347" mass="38417">MSGRKPGNYGRGNVRSPPYGRKPSSGTPPGFFALGPWCDVCCKLLVIILFFVSVFTVISTAWDWRTSLFDRPVDSAAASSSYEKVTPLFESPVRVDTGKSTSEKKESGWESSGWESTPKEPTTQKPSEPAIPHTSPHSQTTDPLSHNGPTTLDLSAPIPKVTELTTHHGPTPPTPLSPANTLLPALQKHCNYFPPLPTALSSLFPIDGLPMSNDHDIFAHLINTGLTLYRAPIFNLPLIRSRLLPQARVIASLLEPQILRKNLAASVEGKKEVGEVKKALEEFMNSFPGARFGGKVQRVDGVLERELEGFKVVLGGGWEWEWAWEFESGREREEGVDIYRLREWTFK</sequence>
<organism evidence="3 4">
    <name type="scientific">Hymenoscyphus albidus</name>
    <dbReference type="NCBI Taxonomy" id="595503"/>
    <lineage>
        <taxon>Eukaryota</taxon>
        <taxon>Fungi</taxon>
        <taxon>Dikarya</taxon>
        <taxon>Ascomycota</taxon>
        <taxon>Pezizomycotina</taxon>
        <taxon>Leotiomycetes</taxon>
        <taxon>Helotiales</taxon>
        <taxon>Helotiaceae</taxon>
        <taxon>Hymenoscyphus</taxon>
    </lineage>
</organism>